<keyword evidence="7" id="KW-1185">Reference proteome</keyword>
<feature type="domain" description="LysM" evidence="5">
    <location>
        <begin position="1180"/>
        <end position="1224"/>
    </location>
</feature>
<dbReference type="CDD" id="cd00118">
    <property type="entry name" value="LysM"/>
    <property type="match status" value="1"/>
</dbReference>
<keyword evidence="1" id="KW-0677">Repeat</keyword>
<feature type="domain" description="SLH" evidence="4">
    <location>
        <begin position="1005"/>
        <end position="1065"/>
    </location>
</feature>
<dbReference type="OrthoDB" id="1947068at2"/>
<organism evidence="6 7">
    <name type="scientific">Formimonas warabiya</name>
    <dbReference type="NCBI Taxonomy" id="1761012"/>
    <lineage>
        <taxon>Bacteria</taxon>
        <taxon>Bacillati</taxon>
        <taxon>Bacillota</taxon>
        <taxon>Clostridia</taxon>
        <taxon>Eubacteriales</taxon>
        <taxon>Peptococcaceae</taxon>
        <taxon>Candidatus Formimonas</taxon>
    </lineage>
</organism>
<dbReference type="PROSITE" id="PS51272">
    <property type="entry name" value="SLH"/>
    <property type="match status" value="3"/>
</dbReference>
<dbReference type="AlphaFoldDB" id="A0A3G1KW72"/>
<dbReference type="InterPro" id="IPR001119">
    <property type="entry name" value="SLH_dom"/>
</dbReference>
<dbReference type="RefSeq" id="WP_148135993.1">
    <property type="nucleotide sequence ID" value="NZ_CP017634.1"/>
</dbReference>
<feature type="domain" description="SLH" evidence="4">
    <location>
        <begin position="1068"/>
        <end position="1131"/>
    </location>
</feature>
<proteinExistence type="predicted"/>
<gene>
    <name evidence="6" type="ORF">DCMF_19625</name>
</gene>
<feature type="region of interest" description="Disordered" evidence="2">
    <location>
        <begin position="85"/>
        <end position="165"/>
    </location>
</feature>
<sequence>MERKFLSILLVVRMVFTMLPATVFAAECDTVNVGSVGRITAFDELGGNFERSVPFDGYTYALSVEKGTSVEDLNLPDELGVTMERTSTVTTPSEDDVRDSGGIMGEDTATPSESEEVTDTEEETSVSENAVASPSNADEGGTEEKTSTATTHETETISVSWQSNKDFNSDKDGNVIFTAELPEGYVLATGVELPQINVIVGIQGRAAITPPTAAEYAADAGSATDYTIDGTTLTIKTAKGAAFWSASGEAYLAYTVKLDADIDVSGFQWTPVGSIDEDGNLIPFSGTFDGQGHTISGMNFANNVQLAGLFGSVSGAVIENLTVSGSITVTEVASDWVEENPGFAAGIVGMASDTTITNCHSEVQITADIAASFAAAGIAAFAGDNVRIDGCSNGGAITVNGVNMTFAGGIVGDMELLTGSSSIKNCANTGALTADVTGGDGQIGLAYLGGIVGQKSGDENHEDINAVVENCYNSGTLSATSSGIANVGGIAGNNYGDSWERISNCYNVGTVTGAAGLAGFSAGIVGSNSTGSVYSSYWKTGTADTCVQYNGLIYNCGIFDTAGALAATTDENAGTGYPEHGLLYGSNLLTALNGWVEAQAAPGDYQTWIMKSGVNNGYPIFGAEMESVATPTFSPAGGTYSAAQNVTISCATTGADIYYTTNGTTPTTDSIKYTTPISVSATTTIQAIAAKSGMEDSGVATAAYTIQTGGSTHSDGDSYTPPVDNKPETVVTVPAEAPSSSDSKGNATMTVTQDKLNEILKTAQQIAAQQGVKENGIVAELTVNTPAATKSLTVNLPKVVQDTLVKERVVELKINSSAIEISFDKAAIGAIQSTAGMDAQITAKPAAVLSAEAKAAIGSRPVFDLTLTYGGRIMSSFGTGNVYVGIPYTLGKNEQTGNIAVVYVDEGGKVTWLTQSSYDATRKLAIFATDHFSTYGVAYKPGAPTFSDIDSHWAKDDILFVVNRGLFTGTGSGKFGPDLPITRGMFVTALGRLAQADVSSCKQSSFSDVSDDAYYMGYVEWANKNSIVNGIGGGKYAPDAIITREQMAVMIDRYATVIGFQLPAVHTENTFADGVRISSWAKDAVRRVQMSGIINGKTGNFFDPQGDATRAEVSAVLKRFIELAINSDTAQGWVMNDSGKWMYYENGKPIVSAAKTIDGISYSFDQNGEIADVPKNRQYALYTAQKGDSFWLIAHKYGCNMYELAGVNGKTIFSIIYAGEVLKVPEK</sequence>
<evidence type="ECO:0008006" key="8">
    <source>
        <dbReference type="Google" id="ProtNLM"/>
    </source>
</evidence>
<dbReference type="KEGG" id="fwa:DCMF_19625"/>
<feature type="domain" description="SLH" evidence="4">
    <location>
        <begin position="941"/>
        <end position="1004"/>
    </location>
</feature>
<dbReference type="Proteomes" id="UP000323521">
    <property type="component" value="Chromosome"/>
</dbReference>
<evidence type="ECO:0000256" key="1">
    <source>
        <dbReference type="ARBA" id="ARBA00022737"/>
    </source>
</evidence>
<evidence type="ECO:0000313" key="6">
    <source>
        <dbReference type="EMBL" id="ATW26670.1"/>
    </source>
</evidence>
<evidence type="ECO:0000259" key="4">
    <source>
        <dbReference type="PROSITE" id="PS51272"/>
    </source>
</evidence>
<feature type="signal peptide" evidence="3">
    <location>
        <begin position="1"/>
        <end position="25"/>
    </location>
</feature>
<reference evidence="6 7" key="1">
    <citation type="submission" date="2016-10" db="EMBL/GenBank/DDBJ databases">
        <title>Complete Genome Sequence of Peptococcaceae strain DCMF.</title>
        <authorList>
            <person name="Edwards R.J."/>
            <person name="Holland S.I."/>
            <person name="Deshpande N.P."/>
            <person name="Wong Y.K."/>
            <person name="Ertan H."/>
            <person name="Manefield M."/>
            <person name="Russell T.L."/>
            <person name="Lee M.J."/>
        </authorList>
    </citation>
    <scope>NUCLEOTIDE SEQUENCE [LARGE SCALE GENOMIC DNA]</scope>
    <source>
        <strain evidence="6 7">DCMF</strain>
    </source>
</reference>
<evidence type="ECO:0000259" key="5">
    <source>
        <dbReference type="PROSITE" id="PS51782"/>
    </source>
</evidence>
<dbReference type="Gene3D" id="3.10.350.10">
    <property type="entry name" value="LysM domain"/>
    <property type="match status" value="1"/>
</dbReference>
<evidence type="ECO:0000256" key="2">
    <source>
        <dbReference type="SAM" id="MobiDB-lite"/>
    </source>
</evidence>
<feature type="chain" id="PRO_5018152671" description="LysM peptidoglycan-binding domain-containing protein" evidence="3">
    <location>
        <begin position="26"/>
        <end position="1227"/>
    </location>
</feature>
<dbReference type="InterPro" id="IPR036779">
    <property type="entry name" value="LysM_dom_sf"/>
</dbReference>
<dbReference type="SMART" id="SM00257">
    <property type="entry name" value="LysM"/>
    <property type="match status" value="1"/>
</dbReference>
<dbReference type="EMBL" id="CP017634">
    <property type="protein sequence ID" value="ATW26670.1"/>
    <property type="molecule type" value="Genomic_DNA"/>
</dbReference>
<dbReference type="InterPro" id="IPR059177">
    <property type="entry name" value="GH29D-like_dom"/>
</dbReference>
<accession>A0A3G1KW72</accession>
<protein>
    <recommendedName>
        <fullName evidence="8">LysM peptidoglycan-binding domain-containing protein</fullName>
    </recommendedName>
</protein>
<dbReference type="SUPFAM" id="SSF54106">
    <property type="entry name" value="LysM domain"/>
    <property type="match status" value="1"/>
</dbReference>
<dbReference type="Pfam" id="PF00395">
    <property type="entry name" value="SLH"/>
    <property type="match status" value="3"/>
</dbReference>
<dbReference type="PROSITE" id="PS51782">
    <property type="entry name" value="LYSM"/>
    <property type="match status" value="1"/>
</dbReference>
<evidence type="ECO:0000313" key="7">
    <source>
        <dbReference type="Proteomes" id="UP000323521"/>
    </source>
</evidence>
<feature type="compositionally biased region" description="Acidic residues" evidence="2">
    <location>
        <begin position="113"/>
        <end position="125"/>
    </location>
</feature>
<dbReference type="InterPro" id="IPR018392">
    <property type="entry name" value="LysM"/>
</dbReference>
<dbReference type="Gene3D" id="2.160.20.110">
    <property type="match status" value="1"/>
</dbReference>
<dbReference type="Pfam" id="PF01476">
    <property type="entry name" value="LysM"/>
    <property type="match status" value="1"/>
</dbReference>
<name>A0A3G1KW72_FORW1</name>
<evidence type="ECO:0000256" key="3">
    <source>
        <dbReference type="SAM" id="SignalP"/>
    </source>
</evidence>
<keyword evidence="3" id="KW-0732">Signal</keyword>
<dbReference type="Pfam" id="PF13290">
    <property type="entry name" value="CHB_HEX_C_1"/>
    <property type="match status" value="1"/>
</dbReference>